<dbReference type="Proteomes" id="UP000019149">
    <property type="component" value="Unassembled WGS sequence"/>
</dbReference>
<accession>W6U107</accession>
<sequence length="142" mass="15769">MGSSDRSHIQFWWNSTVSTKRLQRFWSVYFDYCILFGIGLGLPYSVIFSIASSWFPHKRATVVGIISAGFGLGALVFIPIQTRIINPDNLHTVNGTFPREVIERVPKAFLVLGGIVLGLEVVATILLQQKPEAKSDDLSTES</sequence>
<dbReference type="KEGG" id="egl:EGR_10987"/>
<keyword evidence="3 6" id="KW-0812">Transmembrane</keyword>
<dbReference type="CTD" id="36346702"/>
<evidence type="ECO:0000256" key="3">
    <source>
        <dbReference type="ARBA" id="ARBA00022692"/>
    </source>
</evidence>
<proteinExistence type="predicted"/>
<dbReference type="PANTHER" id="PTHR43385:SF1">
    <property type="entry name" value="RIBOFLAVIN TRANSPORTER RIBJ"/>
    <property type="match status" value="1"/>
</dbReference>
<evidence type="ECO:0000256" key="1">
    <source>
        <dbReference type="ARBA" id="ARBA00004141"/>
    </source>
</evidence>
<evidence type="ECO:0000313" key="8">
    <source>
        <dbReference type="Proteomes" id="UP000019149"/>
    </source>
</evidence>
<comment type="caution">
    <text evidence="7">The sequence shown here is derived from an EMBL/GenBank/DDBJ whole genome shotgun (WGS) entry which is preliminary data.</text>
</comment>
<evidence type="ECO:0000256" key="4">
    <source>
        <dbReference type="ARBA" id="ARBA00022989"/>
    </source>
</evidence>
<dbReference type="OrthoDB" id="410267at2759"/>
<dbReference type="Gene3D" id="1.20.1250.20">
    <property type="entry name" value="MFS general substrate transporter like domains"/>
    <property type="match status" value="1"/>
</dbReference>
<feature type="transmembrane region" description="Helical" evidence="6">
    <location>
        <begin position="108"/>
        <end position="127"/>
    </location>
</feature>
<reference evidence="7 8" key="1">
    <citation type="journal article" date="2013" name="Nat. Genet.">
        <title>The genome of the hydatid tapeworm Echinococcus granulosus.</title>
        <authorList>
            <person name="Zheng H."/>
            <person name="Zhang W."/>
            <person name="Zhang L."/>
            <person name="Zhang Z."/>
            <person name="Li J."/>
            <person name="Lu G."/>
            <person name="Zhu Y."/>
            <person name="Wang Y."/>
            <person name="Huang Y."/>
            <person name="Liu J."/>
            <person name="Kang H."/>
            <person name="Chen J."/>
            <person name="Wang L."/>
            <person name="Chen A."/>
            <person name="Yu S."/>
            <person name="Gao Z."/>
            <person name="Jin L."/>
            <person name="Gu W."/>
            <person name="Wang Z."/>
            <person name="Zhao L."/>
            <person name="Shi B."/>
            <person name="Wen H."/>
            <person name="Lin R."/>
            <person name="Jones M.K."/>
            <person name="Brejova B."/>
            <person name="Vinar T."/>
            <person name="Zhao G."/>
            <person name="McManus D.P."/>
            <person name="Chen Z."/>
            <person name="Zhou Y."/>
            <person name="Wang S."/>
        </authorList>
    </citation>
    <scope>NUCLEOTIDE SEQUENCE [LARGE SCALE GENOMIC DNA]</scope>
</reference>
<dbReference type="GeneID" id="36346702"/>
<name>W6U107_ECHGR</name>
<dbReference type="InterPro" id="IPR011701">
    <property type="entry name" value="MFS"/>
</dbReference>
<feature type="transmembrane region" description="Helical" evidence="6">
    <location>
        <begin position="60"/>
        <end position="80"/>
    </location>
</feature>
<gene>
    <name evidence="7" type="ORF">EGR_10987</name>
</gene>
<dbReference type="EMBL" id="APAU02000321">
    <property type="protein sequence ID" value="EUB54151.1"/>
    <property type="molecule type" value="Genomic_DNA"/>
</dbReference>
<dbReference type="RefSeq" id="XP_024345347.1">
    <property type="nucleotide sequence ID" value="XM_024500236.1"/>
</dbReference>
<comment type="subcellular location">
    <subcellularLocation>
        <location evidence="1">Membrane</location>
        <topology evidence="1">Multi-pass membrane protein</topology>
    </subcellularLocation>
</comment>
<dbReference type="GO" id="GO:0022857">
    <property type="term" value="F:transmembrane transporter activity"/>
    <property type="evidence" value="ECO:0007669"/>
    <property type="project" value="InterPro"/>
</dbReference>
<evidence type="ECO:0000256" key="2">
    <source>
        <dbReference type="ARBA" id="ARBA00022448"/>
    </source>
</evidence>
<dbReference type="AlphaFoldDB" id="W6U107"/>
<dbReference type="InterPro" id="IPR036259">
    <property type="entry name" value="MFS_trans_sf"/>
</dbReference>
<dbReference type="SUPFAM" id="SSF103473">
    <property type="entry name" value="MFS general substrate transporter"/>
    <property type="match status" value="1"/>
</dbReference>
<evidence type="ECO:0000256" key="6">
    <source>
        <dbReference type="SAM" id="Phobius"/>
    </source>
</evidence>
<keyword evidence="8" id="KW-1185">Reference proteome</keyword>
<evidence type="ECO:0000313" key="7">
    <source>
        <dbReference type="EMBL" id="EUB54151.1"/>
    </source>
</evidence>
<keyword evidence="4 6" id="KW-1133">Transmembrane helix</keyword>
<dbReference type="GO" id="GO:0016020">
    <property type="term" value="C:membrane"/>
    <property type="evidence" value="ECO:0007669"/>
    <property type="project" value="UniProtKB-SubCell"/>
</dbReference>
<dbReference type="InterPro" id="IPR052983">
    <property type="entry name" value="MFS_Riboflavin_Transporter"/>
</dbReference>
<keyword evidence="5 6" id="KW-0472">Membrane</keyword>
<keyword evidence="2" id="KW-0813">Transport</keyword>
<dbReference type="Pfam" id="PF07690">
    <property type="entry name" value="MFS_1"/>
    <property type="match status" value="1"/>
</dbReference>
<protein>
    <submittedName>
        <fullName evidence="7">Oxalate:formate antiporter</fullName>
    </submittedName>
</protein>
<dbReference type="PANTHER" id="PTHR43385">
    <property type="entry name" value="RIBOFLAVIN TRANSPORTER RIBJ"/>
    <property type="match status" value="1"/>
</dbReference>
<feature type="transmembrane region" description="Helical" evidence="6">
    <location>
        <begin position="29"/>
        <end position="48"/>
    </location>
</feature>
<organism evidence="7 8">
    <name type="scientific">Echinococcus granulosus</name>
    <name type="common">Hydatid tapeworm</name>
    <dbReference type="NCBI Taxonomy" id="6210"/>
    <lineage>
        <taxon>Eukaryota</taxon>
        <taxon>Metazoa</taxon>
        <taxon>Spiralia</taxon>
        <taxon>Lophotrochozoa</taxon>
        <taxon>Platyhelminthes</taxon>
        <taxon>Cestoda</taxon>
        <taxon>Eucestoda</taxon>
        <taxon>Cyclophyllidea</taxon>
        <taxon>Taeniidae</taxon>
        <taxon>Echinococcus</taxon>
        <taxon>Echinococcus granulosus group</taxon>
    </lineage>
</organism>
<evidence type="ECO:0000256" key="5">
    <source>
        <dbReference type="ARBA" id="ARBA00023136"/>
    </source>
</evidence>